<comment type="caution">
    <text evidence="1">The sequence shown here is derived from an EMBL/GenBank/DDBJ whole genome shotgun (WGS) entry which is preliminary data.</text>
</comment>
<dbReference type="RefSeq" id="WP_216437841.1">
    <property type="nucleotide sequence ID" value="NZ_JAHLQF010000001.1"/>
</dbReference>
<dbReference type="Proteomes" id="UP000726170">
    <property type="component" value="Unassembled WGS sequence"/>
</dbReference>
<protein>
    <recommendedName>
        <fullName evidence="3">Bacteriocin</fullName>
    </recommendedName>
</protein>
<sequence>MFKYIQELDELLISVFDDNTEFTCHGRTFCTCNARCACNTQRIFVEDSLNEQIHNISNRAV</sequence>
<proteinExistence type="predicted"/>
<evidence type="ECO:0000313" key="2">
    <source>
        <dbReference type="Proteomes" id="UP000726170"/>
    </source>
</evidence>
<keyword evidence="2" id="KW-1185">Reference proteome</keyword>
<dbReference type="EMBL" id="JAHLQF010000001">
    <property type="protein sequence ID" value="MBU5483463.1"/>
    <property type="molecule type" value="Genomic_DNA"/>
</dbReference>
<gene>
    <name evidence="1" type="ORF">KQI86_03920</name>
</gene>
<name>A0ABS6EEJ6_9CLOT</name>
<accession>A0ABS6EEJ6</accession>
<organism evidence="1 2">
    <name type="scientific">Clostridium mobile</name>
    <dbReference type="NCBI Taxonomy" id="2841512"/>
    <lineage>
        <taxon>Bacteria</taxon>
        <taxon>Bacillati</taxon>
        <taxon>Bacillota</taxon>
        <taxon>Clostridia</taxon>
        <taxon>Eubacteriales</taxon>
        <taxon>Clostridiaceae</taxon>
        <taxon>Clostridium</taxon>
    </lineage>
</organism>
<evidence type="ECO:0008006" key="3">
    <source>
        <dbReference type="Google" id="ProtNLM"/>
    </source>
</evidence>
<evidence type="ECO:0000313" key="1">
    <source>
        <dbReference type="EMBL" id="MBU5483463.1"/>
    </source>
</evidence>
<reference evidence="1 2" key="1">
    <citation type="submission" date="2021-06" db="EMBL/GenBank/DDBJ databases">
        <authorList>
            <person name="Sun Q."/>
            <person name="Li D."/>
        </authorList>
    </citation>
    <scope>NUCLEOTIDE SEQUENCE [LARGE SCALE GENOMIC DNA]</scope>
    <source>
        <strain evidence="1 2">MSJ-11</strain>
    </source>
</reference>